<feature type="region of interest" description="Disordered" evidence="1">
    <location>
        <begin position="36"/>
        <end position="110"/>
    </location>
</feature>
<name>A0A8B7PAQ9_HYAAZ</name>
<dbReference type="GeneID" id="108679062"/>
<evidence type="ECO:0000256" key="2">
    <source>
        <dbReference type="SAM" id="SignalP"/>
    </source>
</evidence>
<feature type="chain" id="PRO_5034274453" evidence="2">
    <location>
        <begin position="26"/>
        <end position="176"/>
    </location>
</feature>
<evidence type="ECO:0000313" key="4">
    <source>
        <dbReference type="RefSeq" id="XP_018023070.1"/>
    </source>
</evidence>
<gene>
    <name evidence="4" type="primary">LOC108679062</name>
</gene>
<feature type="non-terminal residue" evidence="4">
    <location>
        <position position="176"/>
    </location>
</feature>
<feature type="compositionally biased region" description="Polar residues" evidence="1">
    <location>
        <begin position="39"/>
        <end position="53"/>
    </location>
</feature>
<evidence type="ECO:0000256" key="1">
    <source>
        <dbReference type="SAM" id="MobiDB-lite"/>
    </source>
</evidence>
<dbReference type="Proteomes" id="UP000694843">
    <property type="component" value="Unplaced"/>
</dbReference>
<organism evidence="3 4">
    <name type="scientific">Hyalella azteca</name>
    <name type="common">Amphipod</name>
    <dbReference type="NCBI Taxonomy" id="294128"/>
    <lineage>
        <taxon>Eukaryota</taxon>
        <taxon>Metazoa</taxon>
        <taxon>Ecdysozoa</taxon>
        <taxon>Arthropoda</taxon>
        <taxon>Crustacea</taxon>
        <taxon>Multicrustacea</taxon>
        <taxon>Malacostraca</taxon>
        <taxon>Eumalacostraca</taxon>
        <taxon>Peracarida</taxon>
        <taxon>Amphipoda</taxon>
        <taxon>Senticaudata</taxon>
        <taxon>Talitrida</taxon>
        <taxon>Talitroidea</taxon>
        <taxon>Hyalellidae</taxon>
        <taxon>Hyalella</taxon>
    </lineage>
</organism>
<dbReference type="AlphaFoldDB" id="A0A8B7PAQ9"/>
<keyword evidence="2" id="KW-0732">Signal</keyword>
<feature type="signal peptide" evidence="2">
    <location>
        <begin position="1"/>
        <end position="25"/>
    </location>
</feature>
<keyword evidence="3" id="KW-1185">Reference proteome</keyword>
<sequence length="176" mass="19689">MARGIVCIWFLCFLCIISSFCGAAAEINERSQLLHEDQGSGQNDFTRSSSREVASNFKPELNFGSRPRTTSHGDEDPDPGAPVQDVQPNLPDPRAPLQGVLPEADINTPTPLIPRRTFSRLKHDRPYNRFLNYGRKRVKPGSELENEILRSKVETLGGILKQHVQKLRQVSGQAIE</sequence>
<protein>
    <submittedName>
        <fullName evidence="4">Uncharacterized protein LOC108679062</fullName>
    </submittedName>
</protein>
<accession>A0A8B7PAQ9</accession>
<proteinExistence type="predicted"/>
<dbReference type="RefSeq" id="XP_018023070.1">
    <property type="nucleotide sequence ID" value="XM_018167581.1"/>
</dbReference>
<reference evidence="4" key="1">
    <citation type="submission" date="2025-08" db="UniProtKB">
        <authorList>
            <consortium name="RefSeq"/>
        </authorList>
    </citation>
    <scope>IDENTIFICATION</scope>
</reference>
<evidence type="ECO:0000313" key="3">
    <source>
        <dbReference type="Proteomes" id="UP000694843"/>
    </source>
</evidence>
<dbReference type="KEGG" id="hazt:108679062"/>